<feature type="region of interest" description="Disordered" evidence="1">
    <location>
        <begin position="1"/>
        <end position="40"/>
    </location>
</feature>
<keyword evidence="2" id="KW-1133">Transmembrane helix</keyword>
<name>A0AA91DQZ0_VARPD</name>
<feature type="compositionally biased region" description="Polar residues" evidence="1">
    <location>
        <begin position="1"/>
        <end position="14"/>
    </location>
</feature>
<accession>A0AA91DQZ0</accession>
<dbReference type="Proteomes" id="UP000077852">
    <property type="component" value="Unassembled WGS sequence"/>
</dbReference>
<dbReference type="EMBL" id="LVHG01000027">
    <property type="protein sequence ID" value="OAK65945.1"/>
    <property type="molecule type" value="Genomic_DNA"/>
</dbReference>
<protein>
    <recommendedName>
        <fullName evidence="5">General secretion pathway protein GspL</fullName>
    </recommendedName>
</protein>
<gene>
    <name evidence="3" type="ORF">A3K87_09190</name>
</gene>
<evidence type="ECO:0000313" key="4">
    <source>
        <dbReference type="Proteomes" id="UP000077852"/>
    </source>
</evidence>
<evidence type="ECO:0000256" key="2">
    <source>
        <dbReference type="SAM" id="Phobius"/>
    </source>
</evidence>
<keyword evidence="2" id="KW-0472">Membrane</keyword>
<sequence>MVSYDKSSARTTATAEPRASQRRRVHGGSPSHPPMAFDVGPVAEPAVHSARTWRSTVVGMSLGLGIVLALSMKWLMSYQIDSAEERRVQQKAVRAAAARCHEQASHAAVSACLKDVEAKSLPPQ</sequence>
<comment type="caution">
    <text evidence="3">The sequence shown here is derived from an EMBL/GenBank/DDBJ whole genome shotgun (WGS) entry which is preliminary data.</text>
</comment>
<reference evidence="3 4" key="1">
    <citation type="submission" date="2016-03" db="EMBL/GenBank/DDBJ databases">
        <title>Genome sequence of Variovorax paradoxus KB5.</title>
        <authorList>
            <person name="Jeong H."/>
            <person name="Hong C.E."/>
            <person name="Jo S.H."/>
            <person name="Park J.M."/>
        </authorList>
    </citation>
    <scope>NUCLEOTIDE SEQUENCE [LARGE SCALE GENOMIC DNA]</scope>
    <source>
        <strain evidence="3 4">KB5</strain>
    </source>
</reference>
<evidence type="ECO:0000313" key="3">
    <source>
        <dbReference type="EMBL" id="OAK65945.1"/>
    </source>
</evidence>
<evidence type="ECO:0008006" key="5">
    <source>
        <dbReference type="Google" id="ProtNLM"/>
    </source>
</evidence>
<feature type="transmembrane region" description="Helical" evidence="2">
    <location>
        <begin position="57"/>
        <end position="76"/>
    </location>
</feature>
<evidence type="ECO:0000256" key="1">
    <source>
        <dbReference type="SAM" id="MobiDB-lite"/>
    </source>
</evidence>
<dbReference type="AlphaFoldDB" id="A0AA91DQZ0"/>
<proteinExistence type="predicted"/>
<organism evidence="3 4">
    <name type="scientific">Variovorax paradoxus</name>
    <dbReference type="NCBI Taxonomy" id="34073"/>
    <lineage>
        <taxon>Bacteria</taxon>
        <taxon>Pseudomonadati</taxon>
        <taxon>Pseudomonadota</taxon>
        <taxon>Betaproteobacteria</taxon>
        <taxon>Burkholderiales</taxon>
        <taxon>Comamonadaceae</taxon>
        <taxon>Variovorax</taxon>
    </lineage>
</organism>
<keyword evidence="2" id="KW-0812">Transmembrane</keyword>